<evidence type="ECO:0000256" key="8">
    <source>
        <dbReference type="ARBA" id="ARBA00023163"/>
    </source>
</evidence>
<dbReference type="InterPro" id="IPR000637">
    <property type="entry name" value="HMGI/Y_DNA-bd_CS"/>
</dbReference>
<evidence type="ECO:0000313" key="14">
    <source>
        <dbReference type="Proteomes" id="UP001140560"/>
    </source>
</evidence>
<feature type="region of interest" description="Disordered" evidence="11">
    <location>
        <begin position="903"/>
        <end position="1079"/>
    </location>
</feature>
<keyword evidence="6" id="KW-0832">Ubl conjugation</keyword>
<dbReference type="PANTHER" id="PTHR31169:SF8">
    <property type="entry name" value="ZINC-FINGER DOMAIN OF MONOAMINE-OXIDASE A REPRESSOR R1 PROTEIN"/>
    <property type="match status" value="1"/>
</dbReference>
<dbReference type="GO" id="GO:0005737">
    <property type="term" value="C:cytoplasm"/>
    <property type="evidence" value="ECO:0007669"/>
    <property type="project" value="UniProtKB-SubCell"/>
</dbReference>
<evidence type="ECO:0000256" key="1">
    <source>
        <dbReference type="ARBA" id="ARBA00004123"/>
    </source>
</evidence>
<evidence type="ECO:0000256" key="5">
    <source>
        <dbReference type="ARBA" id="ARBA00022553"/>
    </source>
</evidence>
<evidence type="ECO:0000256" key="4">
    <source>
        <dbReference type="ARBA" id="ARBA00022499"/>
    </source>
</evidence>
<feature type="region of interest" description="Disordered" evidence="11">
    <location>
        <begin position="1155"/>
        <end position="1283"/>
    </location>
</feature>
<feature type="compositionally biased region" description="Basic residues" evidence="11">
    <location>
        <begin position="1273"/>
        <end position="1283"/>
    </location>
</feature>
<gene>
    <name evidence="13" type="ORF">N0V83_008847</name>
</gene>
<dbReference type="SMART" id="SM00558">
    <property type="entry name" value="JmjC"/>
    <property type="match status" value="1"/>
</dbReference>
<feature type="region of interest" description="Disordered" evidence="11">
    <location>
        <begin position="739"/>
        <end position="830"/>
    </location>
</feature>
<feature type="compositionally biased region" description="Acidic residues" evidence="11">
    <location>
        <begin position="1165"/>
        <end position="1176"/>
    </location>
</feature>
<evidence type="ECO:0000256" key="3">
    <source>
        <dbReference type="ARBA" id="ARBA00022490"/>
    </source>
</evidence>
<feature type="compositionally biased region" description="Acidic residues" evidence="11">
    <location>
        <begin position="963"/>
        <end position="979"/>
    </location>
</feature>
<keyword evidence="10" id="KW-0175">Coiled coil</keyword>
<keyword evidence="14" id="KW-1185">Reference proteome</keyword>
<feature type="compositionally biased region" description="Low complexity" evidence="11">
    <location>
        <begin position="1206"/>
        <end position="1220"/>
    </location>
</feature>
<evidence type="ECO:0000256" key="6">
    <source>
        <dbReference type="ARBA" id="ARBA00022843"/>
    </source>
</evidence>
<keyword evidence="8" id="KW-0804">Transcription</keyword>
<dbReference type="PROSITE" id="PS00354">
    <property type="entry name" value="HMGI_Y"/>
    <property type="match status" value="1"/>
</dbReference>
<feature type="domain" description="JmjC" evidence="12">
    <location>
        <begin position="143"/>
        <end position="345"/>
    </location>
</feature>
<keyword evidence="4" id="KW-1017">Isopeptide bond</keyword>
<comment type="caution">
    <text evidence="13">The sequence shown here is derived from an EMBL/GenBank/DDBJ whole genome shotgun (WGS) entry which is preliminary data.</text>
</comment>
<feature type="coiled-coil region" evidence="10">
    <location>
        <begin position="1095"/>
        <end position="1133"/>
    </location>
</feature>
<keyword evidence="3" id="KW-0963">Cytoplasm</keyword>
<keyword evidence="7" id="KW-0805">Transcription regulation</keyword>
<dbReference type="PROSITE" id="PS51184">
    <property type="entry name" value="JMJC"/>
    <property type="match status" value="1"/>
</dbReference>
<dbReference type="EMBL" id="JAPEUY010000016">
    <property type="protein sequence ID" value="KAJ4365229.1"/>
    <property type="molecule type" value="Genomic_DNA"/>
</dbReference>
<proteinExistence type="predicted"/>
<accession>A0A9W8Y282</accession>
<comment type="subcellular location">
    <subcellularLocation>
        <location evidence="2">Cytoplasm</location>
    </subcellularLocation>
    <subcellularLocation>
        <location evidence="1">Nucleus</location>
    </subcellularLocation>
</comment>
<dbReference type="SUPFAM" id="SSF51197">
    <property type="entry name" value="Clavaminate synthase-like"/>
    <property type="match status" value="1"/>
</dbReference>
<dbReference type="Proteomes" id="UP001140560">
    <property type="component" value="Unassembled WGS sequence"/>
</dbReference>
<organism evidence="13 14">
    <name type="scientific">Neocucurbitaria cava</name>
    <dbReference type="NCBI Taxonomy" id="798079"/>
    <lineage>
        <taxon>Eukaryota</taxon>
        <taxon>Fungi</taxon>
        <taxon>Dikarya</taxon>
        <taxon>Ascomycota</taxon>
        <taxon>Pezizomycotina</taxon>
        <taxon>Dothideomycetes</taxon>
        <taxon>Pleosporomycetidae</taxon>
        <taxon>Pleosporales</taxon>
        <taxon>Pleosporineae</taxon>
        <taxon>Cucurbitariaceae</taxon>
        <taxon>Neocucurbitaria</taxon>
    </lineage>
</organism>
<evidence type="ECO:0000256" key="2">
    <source>
        <dbReference type="ARBA" id="ARBA00004496"/>
    </source>
</evidence>
<protein>
    <recommendedName>
        <fullName evidence="12">JmjC domain-containing protein</fullName>
    </recommendedName>
</protein>
<evidence type="ECO:0000313" key="13">
    <source>
        <dbReference type="EMBL" id="KAJ4365229.1"/>
    </source>
</evidence>
<feature type="compositionally biased region" description="Basic residues" evidence="11">
    <location>
        <begin position="799"/>
        <end position="810"/>
    </location>
</feature>
<dbReference type="InterPro" id="IPR003347">
    <property type="entry name" value="JmjC_dom"/>
</dbReference>
<dbReference type="PANTHER" id="PTHR31169">
    <property type="entry name" value="OS05G0300700 PROTEIN"/>
    <property type="match status" value="1"/>
</dbReference>
<evidence type="ECO:0000256" key="10">
    <source>
        <dbReference type="SAM" id="Coils"/>
    </source>
</evidence>
<evidence type="ECO:0000256" key="7">
    <source>
        <dbReference type="ARBA" id="ARBA00023015"/>
    </source>
</evidence>
<keyword evidence="9" id="KW-0539">Nucleus</keyword>
<feature type="compositionally biased region" description="Basic and acidic residues" evidence="11">
    <location>
        <begin position="916"/>
        <end position="943"/>
    </location>
</feature>
<name>A0A9W8Y282_9PLEO</name>
<dbReference type="InterPro" id="IPR040221">
    <property type="entry name" value="CDCA7/CDA7L"/>
</dbReference>
<evidence type="ECO:0000256" key="9">
    <source>
        <dbReference type="ARBA" id="ARBA00023242"/>
    </source>
</evidence>
<evidence type="ECO:0000259" key="12">
    <source>
        <dbReference type="PROSITE" id="PS51184"/>
    </source>
</evidence>
<sequence>MPAARPRASFEPIPPDFDVRTFVETADNFQYVDRISYEMIANNGIEAFEKLVLLHVIIGGKPLVIDGFEEVLDPWTFTPSWLRDNHGDKVENARNLTSKENIPLTIKHYLKHMSKLTDQFFDAPERYRDKTRQRIYLKDIDCPQVWQDKLKDHIPSGLFYLNESTGEVCGPGALDELAGRKGRGIARSGDLMSSLPPEMRAENLMCYIGHEGTYTPSHREMCASLGQNIMVNASGTVSEDGKSERPGSSIWFMTETKDRHLVSEYWLSVLGHDIEVENHFAQLIAWKKAPFTTYVVEQRPGDFILIPPLAPHQVWNRGTRTMKIAWNRTTVETLELALNEALPNSRIVCRDEQYKNKAIVYYTLLKYSSLIKSARAQVEAGGDQAEAIQRSVKVRQVQRDFKRLFDLYKNILLSEMFTESREHPEFLPYDSNVTCAYCRCNIFNRFLSCKACKNLFSSEMEEPYDVCMDCYCMGRSCGCQSGYTWVEQWKWKDLLHKYEEWRAQIIDIDGHMTEKTPLPLQEERRYLGRKTLAQVCQEQLRVRPFVDIKNPEPEGASDDEEPVVDEYGNVKKISNKKSKQWLSKHKSCHFCLHRHPKWKMAFCSNCDLSYCYGTLFRAHDMMPVNVMEDPNWKCPHCRRVCNTGACRRDPRQHPYEPKGTLLGHDTKKVADVRSVECLVDFSVSNLNWLREDEGMAQSAMQRRMQQAEMDRMEDPSLDPRFVDEDHAYTRYGITYSPVEDTNGNIDENGDGAHVGGAGDRYATAANGETYYPGPDMDGEIPRLGQKRGRNDEEDEAGNHRKKSKSKKQKKKPDEPAQLQPKNVSGKEYQKEVQRKLLEEAKREDRFILVAARMKGKSKIVKLSLSPDRLEYIRQRLVAERPQVVRQSTPEEVDVSRDMRSILQSDVLPKSNASKSIAEKEKNSKTYRVRVEKDEAYSTRKRNSDNSGPAKPGRPRGSRRFEEISLDSDEEFGGADDDVEYTGRPRGRASNWLARRNEGEEDLPTELPADFRDGDVRPNREKNRERNRAYHEKRKSMPETSRAGIRPVGRPPKNAIQNGPGNKSDEDGVHDEEDDQNSEELVLAQQAATAALAARRKEEEEKARAAAALALEAQRKVEEEKARAAAAAREAEENLRAKMALFPESDDEAQLIDGFLGDLPVHSDPMEDEQPSEEETTEPTRAGPPPTKNSIFNRPGVNRGNIKIVGSTRATTTTTVSAPASKFTSVNRKAQAVDISDSDSEEDIPANAPTPKKAMGRPPGRQSMVPTRGSSAGKRGRGRPRKTM</sequence>
<reference evidence="13" key="1">
    <citation type="submission" date="2022-10" db="EMBL/GenBank/DDBJ databases">
        <title>Tapping the CABI collections for fungal endophytes: first genome assemblies for Collariella, Neodidymelliopsis, Ascochyta clinopodiicola, Didymella pomorum, Didymosphaeria variabile, Neocosmospora piperis and Neocucurbitaria cava.</title>
        <authorList>
            <person name="Hill R."/>
        </authorList>
    </citation>
    <scope>NUCLEOTIDE SEQUENCE</scope>
    <source>
        <strain evidence="13">IMI 356814</strain>
    </source>
</reference>
<keyword evidence="5" id="KW-0597">Phosphoprotein</keyword>
<dbReference type="GO" id="GO:0005634">
    <property type="term" value="C:nucleus"/>
    <property type="evidence" value="ECO:0007669"/>
    <property type="project" value="UniProtKB-SubCell"/>
</dbReference>
<dbReference type="OrthoDB" id="298344at2759"/>
<dbReference type="GO" id="GO:0006355">
    <property type="term" value="P:regulation of DNA-templated transcription"/>
    <property type="evidence" value="ECO:0007669"/>
    <property type="project" value="InterPro"/>
</dbReference>
<evidence type="ECO:0000256" key="11">
    <source>
        <dbReference type="SAM" id="MobiDB-lite"/>
    </source>
</evidence>
<dbReference type="Pfam" id="PF02373">
    <property type="entry name" value="JmjC"/>
    <property type="match status" value="1"/>
</dbReference>
<feature type="compositionally biased region" description="Basic and acidic residues" evidence="11">
    <location>
        <begin position="1008"/>
        <end position="1029"/>
    </location>
</feature>
<dbReference type="InterPro" id="IPR018866">
    <property type="entry name" value="Znf-4CXXC_R1"/>
</dbReference>
<dbReference type="Gene3D" id="2.60.120.650">
    <property type="entry name" value="Cupin"/>
    <property type="match status" value="1"/>
</dbReference>
<feature type="compositionally biased region" description="Acidic residues" evidence="11">
    <location>
        <begin position="1067"/>
        <end position="1077"/>
    </location>
</feature>
<dbReference type="Pfam" id="PF10497">
    <property type="entry name" value="zf-4CXXC_R1"/>
    <property type="match status" value="1"/>
</dbReference>